<dbReference type="GO" id="GO:0016787">
    <property type="term" value="F:hydrolase activity"/>
    <property type="evidence" value="ECO:0007669"/>
    <property type="project" value="InterPro"/>
</dbReference>
<evidence type="ECO:0000313" key="3">
    <source>
        <dbReference type="EMBL" id="MBT2187871.1"/>
    </source>
</evidence>
<accession>A0A9X1DD61</accession>
<gene>
    <name evidence="3" type="ORF">KK488_13030</name>
</gene>
<dbReference type="Proteomes" id="UP001138757">
    <property type="component" value="Unassembled WGS sequence"/>
</dbReference>
<comment type="caution">
    <text evidence="3">The sequence shown here is derived from an EMBL/GenBank/DDBJ whole genome shotgun (WGS) entry which is preliminary data.</text>
</comment>
<evidence type="ECO:0000256" key="1">
    <source>
        <dbReference type="ARBA" id="ARBA00023239"/>
    </source>
</evidence>
<dbReference type="EMBL" id="JAHGAW010000008">
    <property type="protein sequence ID" value="MBT2187871.1"/>
    <property type="molecule type" value="Genomic_DNA"/>
</dbReference>
<feature type="domain" description="Amidohydrolase-related" evidence="2">
    <location>
        <begin position="123"/>
        <end position="379"/>
    </location>
</feature>
<dbReference type="PANTHER" id="PTHR21240:SF28">
    <property type="entry name" value="ISO-OROTATE DECARBOXYLASE (EUROFUNG)"/>
    <property type="match status" value="1"/>
</dbReference>
<proteinExistence type="predicted"/>
<name>A0A9X1DD61_9SPHN</name>
<dbReference type="GO" id="GO:0019748">
    <property type="term" value="P:secondary metabolic process"/>
    <property type="evidence" value="ECO:0007669"/>
    <property type="project" value="TreeGrafter"/>
</dbReference>
<dbReference type="GO" id="GO:0016831">
    <property type="term" value="F:carboxy-lyase activity"/>
    <property type="evidence" value="ECO:0007669"/>
    <property type="project" value="InterPro"/>
</dbReference>
<protein>
    <submittedName>
        <fullName evidence="3">Amidohydrolase family protein</fullName>
    </submittedName>
</protein>
<dbReference type="Gene3D" id="3.20.20.140">
    <property type="entry name" value="Metal-dependent hydrolases"/>
    <property type="match status" value="1"/>
</dbReference>
<dbReference type="InterPro" id="IPR032466">
    <property type="entry name" value="Metal_Hydrolase"/>
</dbReference>
<dbReference type="AlphaFoldDB" id="A0A9X1DD61"/>
<dbReference type="GO" id="GO:0005737">
    <property type="term" value="C:cytoplasm"/>
    <property type="evidence" value="ECO:0007669"/>
    <property type="project" value="TreeGrafter"/>
</dbReference>
<dbReference type="InterPro" id="IPR006680">
    <property type="entry name" value="Amidohydro-rel"/>
</dbReference>
<keyword evidence="1" id="KW-0456">Lyase</keyword>
<keyword evidence="4" id="KW-1185">Reference proteome</keyword>
<dbReference type="PANTHER" id="PTHR21240">
    <property type="entry name" value="2-AMINO-3-CARBOXYLMUCONATE-6-SEMIALDEHYDE DECARBOXYLASE"/>
    <property type="match status" value="1"/>
</dbReference>
<organism evidence="3 4">
    <name type="scientific">Sphingobium nicotianae</name>
    <dbReference type="NCBI Taxonomy" id="2782607"/>
    <lineage>
        <taxon>Bacteria</taxon>
        <taxon>Pseudomonadati</taxon>
        <taxon>Pseudomonadota</taxon>
        <taxon>Alphaproteobacteria</taxon>
        <taxon>Sphingomonadales</taxon>
        <taxon>Sphingomonadaceae</taxon>
        <taxon>Sphingobium</taxon>
    </lineage>
</organism>
<sequence>MKLNHPLISCDDHLDLNMLPADLWTKGLPEHLRDRAPHIEVIDGRPQWVCEGKSWGGWNGQAGPDTGPKAIFTAFDRGGITDLTERRPAVPELRIADMDRDGVYGHVIYGPVTSINLADTEFRDACYRVYNDWLADYCAYNPNRLIGVPMLPEYPESAVQELYRIAKMGVFKQANLQIAAAETGLHDERWEPLWNALEETGIILSFHVVVFIMPGSKPNPAAGKVAGHMTHAKSFVSQFIDPFVDLFAWAILERHPKLKVVIAESGVGWLPWLVEELDYRHWRIWEGREFWETRGGIPMITKPSELFKRQVYATFQESPTAMSLLKFYGPDNLLWASDYPHPDSIWPNSRATIARQMADLPDETIRKLTFENAAKLYGLNVAAMEAENEQIAAE</sequence>
<dbReference type="SUPFAM" id="SSF51556">
    <property type="entry name" value="Metallo-dependent hydrolases"/>
    <property type="match status" value="1"/>
</dbReference>
<evidence type="ECO:0000259" key="2">
    <source>
        <dbReference type="Pfam" id="PF04909"/>
    </source>
</evidence>
<dbReference type="InterPro" id="IPR032465">
    <property type="entry name" value="ACMSD"/>
</dbReference>
<dbReference type="RefSeq" id="WP_214624124.1">
    <property type="nucleotide sequence ID" value="NZ_JAHGAW010000008.1"/>
</dbReference>
<evidence type="ECO:0000313" key="4">
    <source>
        <dbReference type="Proteomes" id="UP001138757"/>
    </source>
</evidence>
<dbReference type="Pfam" id="PF04909">
    <property type="entry name" value="Amidohydro_2"/>
    <property type="match status" value="1"/>
</dbReference>
<reference evidence="3" key="1">
    <citation type="submission" date="2021-05" db="EMBL/GenBank/DDBJ databases">
        <title>Genome of Sphingobium sp. strain.</title>
        <authorList>
            <person name="Fan R."/>
        </authorList>
    </citation>
    <scope>NUCLEOTIDE SEQUENCE</scope>
    <source>
        <strain evidence="3">H33</strain>
    </source>
</reference>